<keyword evidence="1" id="KW-0472">Membrane</keyword>
<dbReference type="Pfam" id="PF13994">
    <property type="entry name" value="PgaD"/>
    <property type="match status" value="1"/>
</dbReference>
<keyword evidence="1" id="KW-0812">Transmembrane</keyword>
<dbReference type="AlphaFoldDB" id="A0A6G8RXW8"/>
<dbReference type="RefSeq" id="WP_166010330.1">
    <property type="nucleotide sequence ID" value="NZ_CP049801.1"/>
</dbReference>
<organism evidence="2 3">
    <name type="scientific">Acinetobacter shaoyimingii</name>
    <dbReference type="NCBI Taxonomy" id="2715164"/>
    <lineage>
        <taxon>Bacteria</taxon>
        <taxon>Pseudomonadati</taxon>
        <taxon>Pseudomonadota</taxon>
        <taxon>Gammaproteobacteria</taxon>
        <taxon>Moraxellales</taxon>
        <taxon>Moraxellaceae</taxon>
        <taxon>Acinetobacter</taxon>
    </lineage>
</organism>
<evidence type="ECO:0000256" key="1">
    <source>
        <dbReference type="SAM" id="Phobius"/>
    </source>
</evidence>
<dbReference type="EMBL" id="CP049801">
    <property type="protein sequence ID" value="QIO06648.1"/>
    <property type="molecule type" value="Genomic_DNA"/>
</dbReference>
<proteinExistence type="predicted"/>
<accession>A0A6G8RXW8</accession>
<reference evidence="2 3" key="1">
    <citation type="submission" date="2020-03" db="EMBL/GenBank/DDBJ databases">
        <authorList>
            <person name="Zhu W."/>
        </authorList>
    </citation>
    <scope>NUCLEOTIDE SEQUENCE [LARGE SCALE GENOMIC DNA]</scope>
    <source>
        <strain evidence="2 3">323-1</strain>
    </source>
</reference>
<gene>
    <name evidence="2" type="primary">pgaD</name>
    <name evidence="2" type="ORF">G8E00_12160</name>
</gene>
<dbReference type="NCBIfam" id="TIGR03940">
    <property type="entry name" value="PGA_PgaD"/>
    <property type="match status" value="1"/>
</dbReference>
<keyword evidence="3" id="KW-1185">Reference proteome</keyword>
<evidence type="ECO:0000313" key="2">
    <source>
        <dbReference type="EMBL" id="QIO06648.1"/>
    </source>
</evidence>
<dbReference type="KEGG" id="asha:G8E00_12160"/>
<dbReference type="InterPro" id="IPR023829">
    <property type="entry name" value="PGA_PgaD"/>
</dbReference>
<keyword evidence="1" id="KW-1133">Transmembrane helix</keyword>
<protein>
    <submittedName>
        <fullName evidence="2">Poly-beta-1,6-N-acetyl-D-glucosamine biosynthesis protein PgaD</fullName>
    </submittedName>
</protein>
<feature type="transmembrane region" description="Helical" evidence="1">
    <location>
        <begin position="60"/>
        <end position="84"/>
    </location>
</feature>
<feature type="transmembrane region" description="Helical" evidence="1">
    <location>
        <begin position="28"/>
        <end position="48"/>
    </location>
</feature>
<name>A0A6G8RXW8_9GAMM</name>
<dbReference type="Proteomes" id="UP000502297">
    <property type="component" value="Chromosome"/>
</dbReference>
<dbReference type="GO" id="GO:0043709">
    <property type="term" value="P:cell adhesion involved in single-species biofilm formation"/>
    <property type="evidence" value="ECO:0007669"/>
    <property type="project" value="InterPro"/>
</dbReference>
<sequence length="138" mass="16311">MLKTDSIIIDLRDQIPWHKRYLSNTGTLMLWFFWILLWQPIAMALGLIEVRHQRFVDQVLDAFFTVVEHGLISIAIFAVVLWLWTHCLPSKAVKHTQAKSMQDYAEHYQIDVQSIHRARQQKIVTVYHDESGKIQRVE</sequence>
<evidence type="ECO:0000313" key="3">
    <source>
        <dbReference type="Proteomes" id="UP000502297"/>
    </source>
</evidence>